<dbReference type="EMBL" id="BFAV01000124">
    <property type="protein sequence ID" value="GBF33915.1"/>
    <property type="molecule type" value="Genomic_DNA"/>
</dbReference>
<keyword evidence="1" id="KW-0812">Transmembrane</keyword>
<dbReference type="RefSeq" id="WP_104372237.1">
    <property type="nucleotide sequence ID" value="NZ_BFAV01000124.1"/>
</dbReference>
<organism evidence="2 3">
    <name type="scientific">Desulfocucumis palustris</name>
    <dbReference type="NCBI Taxonomy" id="1898651"/>
    <lineage>
        <taxon>Bacteria</taxon>
        <taxon>Bacillati</taxon>
        <taxon>Bacillota</taxon>
        <taxon>Clostridia</taxon>
        <taxon>Eubacteriales</taxon>
        <taxon>Desulfocucumaceae</taxon>
        <taxon>Desulfocucumis</taxon>
    </lineage>
</organism>
<dbReference type="Pfam" id="PF04307">
    <property type="entry name" value="YdjM"/>
    <property type="match status" value="1"/>
</dbReference>
<feature type="transmembrane region" description="Helical" evidence="1">
    <location>
        <begin position="66"/>
        <end position="86"/>
    </location>
</feature>
<sequence length="178" mass="20277">MLLLAHIGITLGMARGIKKVMEYRGTKGISEFIDYRLVILGSILPDIIDKPLGGIVFRETIGNGRIYSHTLLFLLFLSALGALVWCKYRKTSMLVVAGGCIIHHILDGMWLYPHTFLWPAYGCTFPKGHPENWFQLWLNLLTEPRYFLPEVIGGIIILCFVKNMVSRQRLVKFIVNGR</sequence>
<evidence type="ECO:0000256" key="1">
    <source>
        <dbReference type="SAM" id="Phobius"/>
    </source>
</evidence>
<keyword evidence="1" id="KW-0472">Membrane</keyword>
<keyword evidence="1" id="KW-1133">Transmembrane helix</keyword>
<dbReference type="InterPro" id="IPR007404">
    <property type="entry name" value="YdjM-like"/>
</dbReference>
<feature type="transmembrane region" description="Helical" evidence="1">
    <location>
        <begin position="146"/>
        <end position="165"/>
    </location>
</feature>
<evidence type="ECO:0000313" key="2">
    <source>
        <dbReference type="EMBL" id="GBF33915.1"/>
    </source>
</evidence>
<keyword evidence="3" id="KW-1185">Reference proteome</keyword>
<feature type="transmembrane region" description="Helical" evidence="1">
    <location>
        <begin position="93"/>
        <end position="112"/>
    </location>
</feature>
<dbReference type="OrthoDB" id="1903633at2"/>
<protein>
    <recommendedName>
        <fullName evidence="4">Membrane-bound metal-dependent hydrolase</fullName>
    </recommendedName>
</protein>
<comment type="caution">
    <text evidence="2">The sequence shown here is derived from an EMBL/GenBank/DDBJ whole genome shotgun (WGS) entry which is preliminary data.</text>
</comment>
<accession>A0A2L2XCF9</accession>
<gene>
    <name evidence="2" type="ORF">DCCM_3026</name>
</gene>
<dbReference type="Proteomes" id="UP000239549">
    <property type="component" value="Unassembled WGS sequence"/>
</dbReference>
<evidence type="ECO:0008006" key="4">
    <source>
        <dbReference type="Google" id="ProtNLM"/>
    </source>
</evidence>
<proteinExistence type="predicted"/>
<dbReference type="AlphaFoldDB" id="A0A2L2XCF9"/>
<name>A0A2L2XCF9_9FIRM</name>
<reference evidence="3" key="1">
    <citation type="submission" date="2018-02" db="EMBL/GenBank/DDBJ databases">
        <title>Genome sequence of Desulfocucumis palustris strain NAW-5.</title>
        <authorList>
            <person name="Watanabe M."/>
            <person name="Kojima H."/>
            <person name="Fukui M."/>
        </authorList>
    </citation>
    <scope>NUCLEOTIDE SEQUENCE [LARGE SCALE GENOMIC DNA]</scope>
    <source>
        <strain evidence="3">NAW-5</strain>
    </source>
</reference>
<evidence type="ECO:0000313" key="3">
    <source>
        <dbReference type="Proteomes" id="UP000239549"/>
    </source>
</evidence>